<keyword evidence="3" id="KW-1185">Reference proteome</keyword>
<sequence length="101" mass="11272">MGLVTCYAAFLPSIHDIRAPLIRLLKKNSTWNWAKECNETFRKLKFIISSELLSKHYDPYMPIIVGADASTYGVGAVISHHFTDASEKAATHPPRTLTPAE</sequence>
<keyword evidence="1" id="KW-0511">Multifunctional enzyme</keyword>
<dbReference type="PANTHER" id="PTHR37984">
    <property type="entry name" value="PROTEIN CBG26694"/>
    <property type="match status" value="1"/>
</dbReference>
<dbReference type="PANTHER" id="PTHR37984:SF5">
    <property type="entry name" value="PROTEIN NYNRIN-LIKE"/>
    <property type="match status" value="1"/>
</dbReference>
<dbReference type="GO" id="GO:0003824">
    <property type="term" value="F:catalytic activity"/>
    <property type="evidence" value="ECO:0007669"/>
    <property type="project" value="UniProtKB-KW"/>
</dbReference>
<dbReference type="AlphaFoldDB" id="A0A183M1G5"/>
<dbReference type="InterPro" id="IPR043128">
    <property type="entry name" value="Rev_trsase/Diguanyl_cyclase"/>
</dbReference>
<dbReference type="Pfam" id="PF17919">
    <property type="entry name" value="RT_RNaseH_2"/>
    <property type="match status" value="1"/>
</dbReference>
<dbReference type="SUPFAM" id="SSF56672">
    <property type="entry name" value="DNA/RNA polymerases"/>
    <property type="match status" value="1"/>
</dbReference>
<evidence type="ECO:0000313" key="3">
    <source>
        <dbReference type="Proteomes" id="UP000277204"/>
    </source>
</evidence>
<dbReference type="InterPro" id="IPR050951">
    <property type="entry name" value="Retrovirus_Pol_polyprotein"/>
</dbReference>
<protein>
    <submittedName>
        <fullName evidence="2">Uncharacterized protein</fullName>
    </submittedName>
</protein>
<reference evidence="2 3" key="1">
    <citation type="submission" date="2018-11" db="EMBL/GenBank/DDBJ databases">
        <authorList>
            <consortium name="Pathogen Informatics"/>
        </authorList>
    </citation>
    <scope>NUCLEOTIDE SEQUENCE [LARGE SCALE GENOMIC DNA]</scope>
    <source>
        <strain evidence="2 3">Zambia</strain>
    </source>
</reference>
<gene>
    <name evidence="2" type="ORF">SMRZ_LOCUS9890</name>
</gene>
<accession>A0A183M1G5</accession>
<dbReference type="Proteomes" id="UP000277204">
    <property type="component" value="Unassembled WGS sequence"/>
</dbReference>
<proteinExistence type="predicted"/>
<name>A0A183M1G5_9TREM</name>
<dbReference type="InterPro" id="IPR041577">
    <property type="entry name" value="RT_RNaseH_2"/>
</dbReference>
<dbReference type="InterPro" id="IPR043502">
    <property type="entry name" value="DNA/RNA_pol_sf"/>
</dbReference>
<dbReference type="Gene3D" id="3.30.70.270">
    <property type="match status" value="1"/>
</dbReference>
<dbReference type="EMBL" id="UZAI01004870">
    <property type="protein sequence ID" value="VDO88161.1"/>
    <property type="molecule type" value="Genomic_DNA"/>
</dbReference>
<dbReference type="STRING" id="48269.A0A183M1G5"/>
<evidence type="ECO:0000256" key="1">
    <source>
        <dbReference type="ARBA" id="ARBA00023268"/>
    </source>
</evidence>
<organism evidence="2 3">
    <name type="scientific">Schistosoma margrebowiei</name>
    <dbReference type="NCBI Taxonomy" id="48269"/>
    <lineage>
        <taxon>Eukaryota</taxon>
        <taxon>Metazoa</taxon>
        <taxon>Spiralia</taxon>
        <taxon>Lophotrochozoa</taxon>
        <taxon>Platyhelminthes</taxon>
        <taxon>Trematoda</taxon>
        <taxon>Digenea</taxon>
        <taxon>Strigeidida</taxon>
        <taxon>Schistosomatoidea</taxon>
        <taxon>Schistosomatidae</taxon>
        <taxon>Schistosoma</taxon>
    </lineage>
</organism>
<evidence type="ECO:0000313" key="2">
    <source>
        <dbReference type="EMBL" id="VDO88161.1"/>
    </source>
</evidence>